<evidence type="ECO:0000313" key="3">
    <source>
        <dbReference type="Proteomes" id="UP001054857"/>
    </source>
</evidence>
<evidence type="ECO:0000313" key="2">
    <source>
        <dbReference type="EMBL" id="GFR49387.1"/>
    </source>
</evidence>
<name>A0AAD3HQR8_9CHLO</name>
<dbReference type="Proteomes" id="UP001054857">
    <property type="component" value="Unassembled WGS sequence"/>
</dbReference>
<comment type="caution">
    <text evidence="2">The sequence shown here is derived from an EMBL/GenBank/DDBJ whole genome shotgun (WGS) entry which is preliminary data.</text>
</comment>
<feature type="region of interest" description="Disordered" evidence="1">
    <location>
        <begin position="47"/>
        <end position="73"/>
    </location>
</feature>
<sequence>DEVIWQQVYDETYNQLLQQAYAEAAGDMEQSLPYDYSFPDTTPYNAFGNGLQLDGRDREGKHAHQDAGSSGPTAAATAAMTATMAATAVADQKARSAVVNDVAAVDDAFEQAAKELDAVDWLLYYNDALSSGRERKAEAKDEMQHNLLERLSAAADEAAAVKDAVEVDAIDEWLLIFGDRLSPQELEIAELEDEMWRHYLQTRGSDEDYAAVKDVAEDAGGGWSAGAASGLEAAEAAGTVGVLSDTDWFWSEYDFYGYGPSWDEEWWIDYVERAGLRAAAEEQQEAAWLLGSSSSSSSKVAAAGGNAAASTAAAVYSSSTGSSQQEPGDGVAVSTAAASASSLPADNSAAAAATAKDTTTAAAASATGAADAAARVRRLEKQRVLGLWQAMHDYFGKGPLDPELEVRYIEMYYEYNDPQLFWDEHSKRVSEGRIRVRLSTDGLWSAADYDDGGYREETTAVGATDTTTATTAADASSPDGYLPDNAAATTAVGKGTAARAAAVYDMGPADVASAAEEWRQEQERVLELWRAMHDMFGEGPLTPQLEAETIDMYYNDPQLFQMAHAALAAERRRREGAFSAGGVEAALVESRDDDLDNAAGSSAGVGAAPHGRMPSLLMSSVACILVPLAC</sequence>
<reference evidence="2 3" key="1">
    <citation type="journal article" date="2021" name="Sci. Rep.">
        <title>Genome sequencing of the multicellular alga Astrephomene provides insights into convergent evolution of germ-soma differentiation.</title>
        <authorList>
            <person name="Yamashita S."/>
            <person name="Yamamoto K."/>
            <person name="Matsuzaki R."/>
            <person name="Suzuki S."/>
            <person name="Yamaguchi H."/>
            <person name="Hirooka S."/>
            <person name="Minakuchi Y."/>
            <person name="Miyagishima S."/>
            <person name="Kawachi M."/>
            <person name="Toyoda A."/>
            <person name="Nozaki H."/>
        </authorList>
    </citation>
    <scope>NUCLEOTIDE SEQUENCE [LARGE SCALE GENOMIC DNA]</scope>
    <source>
        <strain evidence="2 3">NIES-4017</strain>
    </source>
</reference>
<keyword evidence="3" id="KW-1185">Reference proteome</keyword>
<protein>
    <submittedName>
        <fullName evidence="2">Uncharacterized protein</fullName>
    </submittedName>
</protein>
<gene>
    <name evidence="2" type="ORF">Agub_g11438</name>
</gene>
<evidence type="ECO:0000256" key="1">
    <source>
        <dbReference type="SAM" id="MobiDB-lite"/>
    </source>
</evidence>
<dbReference type="AlphaFoldDB" id="A0AAD3HQR8"/>
<organism evidence="2 3">
    <name type="scientific">Astrephomene gubernaculifera</name>
    <dbReference type="NCBI Taxonomy" id="47775"/>
    <lineage>
        <taxon>Eukaryota</taxon>
        <taxon>Viridiplantae</taxon>
        <taxon>Chlorophyta</taxon>
        <taxon>core chlorophytes</taxon>
        <taxon>Chlorophyceae</taxon>
        <taxon>CS clade</taxon>
        <taxon>Chlamydomonadales</taxon>
        <taxon>Astrephomenaceae</taxon>
        <taxon>Astrephomene</taxon>
    </lineage>
</organism>
<feature type="non-terminal residue" evidence="2">
    <location>
        <position position="1"/>
    </location>
</feature>
<accession>A0AAD3HQR8</accession>
<feature type="compositionally biased region" description="Basic and acidic residues" evidence="1">
    <location>
        <begin position="54"/>
        <end position="65"/>
    </location>
</feature>
<proteinExistence type="predicted"/>
<feature type="non-terminal residue" evidence="2">
    <location>
        <position position="630"/>
    </location>
</feature>
<dbReference type="EMBL" id="BMAR01000030">
    <property type="protein sequence ID" value="GFR49387.1"/>
    <property type="molecule type" value="Genomic_DNA"/>
</dbReference>